<proteinExistence type="predicted"/>
<protein>
    <submittedName>
        <fullName evidence="2">Uncharacterized protein</fullName>
    </submittedName>
</protein>
<dbReference type="Proteomes" id="UP001058072">
    <property type="component" value="Chromosome"/>
</dbReference>
<feature type="compositionally biased region" description="Low complexity" evidence="1">
    <location>
        <begin position="76"/>
        <end position="87"/>
    </location>
</feature>
<feature type="region of interest" description="Disordered" evidence="1">
    <location>
        <begin position="64"/>
        <end position="92"/>
    </location>
</feature>
<evidence type="ECO:0000313" key="3">
    <source>
        <dbReference type="Proteomes" id="UP001058072"/>
    </source>
</evidence>
<dbReference type="AlphaFoldDB" id="A0A9Q9FEP9"/>
<feature type="compositionally biased region" description="Polar residues" evidence="1">
    <location>
        <begin position="64"/>
        <end position="75"/>
    </location>
</feature>
<evidence type="ECO:0000256" key="1">
    <source>
        <dbReference type="SAM" id="MobiDB-lite"/>
    </source>
</evidence>
<accession>A0A9Q9FEP9</accession>
<reference evidence="2" key="1">
    <citation type="submission" date="2021-03" db="EMBL/GenBank/DDBJ databases">
        <title>Comparative Genomics and Metabolomics in the genus Turicibacter.</title>
        <authorList>
            <person name="Maki J."/>
            <person name="Looft T."/>
        </authorList>
    </citation>
    <scope>NUCLEOTIDE SEQUENCE</scope>
    <source>
        <strain evidence="2">ISU324</strain>
    </source>
</reference>
<sequence length="132" mass="14633">MKKGGLIIIAISCFMLGMSYSLHVEDLKIQSTAQASTFLNEQIEQYEASLKDEENTFIPYSQTVQTSQMNSSKPITQTSSQPSPTTSALNKVSGVSHNNISKLGQDIADVLKTIVREVLRTVVRYFDQLISE</sequence>
<dbReference type="RefSeq" id="WP_212724444.1">
    <property type="nucleotide sequence ID" value="NZ_CP071250.1"/>
</dbReference>
<evidence type="ECO:0000313" key="2">
    <source>
        <dbReference type="EMBL" id="UUF07797.1"/>
    </source>
</evidence>
<gene>
    <name evidence="2" type="ORF">J0J70_09225</name>
</gene>
<dbReference type="EMBL" id="CP071250">
    <property type="protein sequence ID" value="UUF07797.1"/>
    <property type="molecule type" value="Genomic_DNA"/>
</dbReference>
<name>A0A9Q9FEP9_9FIRM</name>
<organism evidence="2 3">
    <name type="scientific">Turicibacter bilis</name>
    <dbReference type="NCBI Taxonomy" id="2735723"/>
    <lineage>
        <taxon>Bacteria</taxon>
        <taxon>Bacillati</taxon>
        <taxon>Bacillota</taxon>
        <taxon>Erysipelotrichia</taxon>
        <taxon>Erysipelotrichales</taxon>
        <taxon>Turicibacteraceae</taxon>
        <taxon>Turicibacter</taxon>
    </lineage>
</organism>